<dbReference type="Proteomes" id="UP001159363">
    <property type="component" value="Chromosome 12"/>
</dbReference>
<proteinExistence type="predicted"/>
<protein>
    <submittedName>
        <fullName evidence="1">Uncharacterized protein</fullName>
    </submittedName>
</protein>
<name>A0ABQ9GAK2_9NEOP</name>
<accession>A0ABQ9GAK2</accession>
<sequence>MPGQSTIHIQKSHISLIHTNLLSLASLKTWLKPHHIFTIPGFEVQVTQITNFHAAITFVITYITPRGPFPTSDIS</sequence>
<keyword evidence="2" id="KW-1185">Reference proteome</keyword>
<reference evidence="1 2" key="1">
    <citation type="submission" date="2023-02" db="EMBL/GenBank/DDBJ databases">
        <title>LHISI_Scaffold_Assembly.</title>
        <authorList>
            <person name="Stuart O.P."/>
            <person name="Cleave R."/>
            <person name="Magrath M.J.L."/>
            <person name="Mikheyev A.S."/>
        </authorList>
    </citation>
    <scope>NUCLEOTIDE SEQUENCE [LARGE SCALE GENOMIC DNA]</scope>
    <source>
        <strain evidence="1">Daus_M_001</strain>
        <tissue evidence="1">Leg muscle</tissue>
    </source>
</reference>
<organism evidence="1 2">
    <name type="scientific">Dryococelus australis</name>
    <dbReference type="NCBI Taxonomy" id="614101"/>
    <lineage>
        <taxon>Eukaryota</taxon>
        <taxon>Metazoa</taxon>
        <taxon>Ecdysozoa</taxon>
        <taxon>Arthropoda</taxon>
        <taxon>Hexapoda</taxon>
        <taxon>Insecta</taxon>
        <taxon>Pterygota</taxon>
        <taxon>Neoptera</taxon>
        <taxon>Polyneoptera</taxon>
        <taxon>Phasmatodea</taxon>
        <taxon>Verophasmatodea</taxon>
        <taxon>Anareolatae</taxon>
        <taxon>Phasmatidae</taxon>
        <taxon>Eurycanthinae</taxon>
        <taxon>Dryococelus</taxon>
    </lineage>
</organism>
<dbReference type="EMBL" id="JARBHB010000013">
    <property type="protein sequence ID" value="KAJ8869450.1"/>
    <property type="molecule type" value="Genomic_DNA"/>
</dbReference>
<gene>
    <name evidence="1" type="ORF">PR048_028440</name>
</gene>
<evidence type="ECO:0000313" key="2">
    <source>
        <dbReference type="Proteomes" id="UP001159363"/>
    </source>
</evidence>
<evidence type="ECO:0000313" key="1">
    <source>
        <dbReference type="EMBL" id="KAJ8869450.1"/>
    </source>
</evidence>
<comment type="caution">
    <text evidence="1">The sequence shown here is derived from an EMBL/GenBank/DDBJ whole genome shotgun (WGS) entry which is preliminary data.</text>
</comment>